<protein>
    <recommendedName>
        <fullName evidence="4">dihydropteroate synthase</fullName>
        <ecNumber evidence="4">2.5.1.15</ecNumber>
    </recommendedName>
</protein>
<gene>
    <name evidence="10" type="ORF">Y981_10125</name>
</gene>
<name>A0A059XQV9_9BACT</name>
<dbReference type="SUPFAM" id="SSF51717">
    <property type="entry name" value="Dihydropteroate synthetase-like"/>
    <property type="match status" value="1"/>
</dbReference>
<dbReference type="HOGENOM" id="CLU_008023_0_3_0"/>
<evidence type="ECO:0000256" key="4">
    <source>
        <dbReference type="ARBA" id="ARBA00012458"/>
    </source>
</evidence>
<dbReference type="OrthoDB" id="9811744at2"/>
<dbReference type="PANTHER" id="PTHR20941:SF1">
    <property type="entry name" value="FOLIC ACID SYNTHESIS PROTEIN FOL1"/>
    <property type="match status" value="1"/>
</dbReference>
<evidence type="ECO:0000256" key="5">
    <source>
        <dbReference type="ARBA" id="ARBA00022679"/>
    </source>
</evidence>
<dbReference type="Proteomes" id="UP000027059">
    <property type="component" value="Chromosome"/>
</dbReference>
<sequence length="283" mass="31467">MPRPDLGEVLRLNRSRYTGPLIMGVINVTPDSFSGEPDDTDPEKAYEKALKFLEEGADILDIGAESTRPGFTPTPPEEERRRLLPVLERLATLSTILSIDTRSPDLFRETIPYGASLINDVGMLRHPGFITLLKDHPSLMAILMHSPETPSLHTPVQAEPEQSVEDVVRSDFHVRISDLARQGISENRLVLDPGLGFGKDTKMNLALLRTIERWGEGFPVLVGASRKRFIGEIAGSKTPFDRDAGTLAVQNWCHLFRVSIIRTHNVSQARQARAVFQALLSDN</sequence>
<evidence type="ECO:0000256" key="2">
    <source>
        <dbReference type="ARBA" id="ARBA00001946"/>
    </source>
</evidence>
<keyword evidence="11" id="KW-1185">Reference proteome</keyword>
<evidence type="ECO:0000259" key="9">
    <source>
        <dbReference type="PROSITE" id="PS50972"/>
    </source>
</evidence>
<comment type="catalytic activity">
    <reaction evidence="1">
        <text>(7,8-dihydropterin-6-yl)methyl diphosphate + 4-aminobenzoate = 7,8-dihydropteroate + diphosphate</text>
        <dbReference type="Rhea" id="RHEA:19949"/>
        <dbReference type="ChEBI" id="CHEBI:17836"/>
        <dbReference type="ChEBI" id="CHEBI:17839"/>
        <dbReference type="ChEBI" id="CHEBI:33019"/>
        <dbReference type="ChEBI" id="CHEBI:72950"/>
        <dbReference type="EC" id="2.5.1.15"/>
    </reaction>
</comment>
<dbReference type="GO" id="GO:0004156">
    <property type="term" value="F:dihydropteroate synthase activity"/>
    <property type="evidence" value="ECO:0007669"/>
    <property type="project" value="UniProtKB-EC"/>
</dbReference>
<keyword evidence="6" id="KW-0479">Metal-binding</keyword>
<dbReference type="EMBL" id="CP007243">
    <property type="protein sequence ID" value="AIA30979.1"/>
    <property type="molecule type" value="Genomic_DNA"/>
</dbReference>
<evidence type="ECO:0000256" key="1">
    <source>
        <dbReference type="ARBA" id="ARBA00000012"/>
    </source>
</evidence>
<keyword evidence="8" id="KW-0289">Folate biosynthesis</keyword>
<dbReference type="GO" id="GO:0046656">
    <property type="term" value="P:folic acid biosynthetic process"/>
    <property type="evidence" value="ECO:0007669"/>
    <property type="project" value="UniProtKB-KW"/>
</dbReference>
<dbReference type="PANTHER" id="PTHR20941">
    <property type="entry name" value="FOLATE SYNTHESIS PROTEINS"/>
    <property type="match status" value="1"/>
</dbReference>
<dbReference type="Pfam" id="PF00809">
    <property type="entry name" value="Pterin_bind"/>
    <property type="match status" value="1"/>
</dbReference>
<dbReference type="GO" id="GO:0005829">
    <property type="term" value="C:cytosol"/>
    <property type="evidence" value="ECO:0007669"/>
    <property type="project" value="TreeGrafter"/>
</dbReference>
<dbReference type="KEGG" id="lfp:Y981_10125"/>
<organism evidence="10 11">
    <name type="scientific">Leptospirillum ferriphilum YSK</name>
    <dbReference type="NCBI Taxonomy" id="1441628"/>
    <lineage>
        <taxon>Bacteria</taxon>
        <taxon>Pseudomonadati</taxon>
        <taxon>Nitrospirota</taxon>
        <taxon>Nitrospiria</taxon>
        <taxon>Nitrospirales</taxon>
        <taxon>Nitrospiraceae</taxon>
        <taxon>Leptospirillum</taxon>
    </lineage>
</organism>
<dbReference type="PROSITE" id="PS50972">
    <property type="entry name" value="PTERIN_BINDING"/>
    <property type="match status" value="1"/>
</dbReference>
<proteinExistence type="predicted"/>
<dbReference type="InterPro" id="IPR045031">
    <property type="entry name" value="DHP_synth-like"/>
</dbReference>
<dbReference type="Gene3D" id="3.20.20.20">
    <property type="entry name" value="Dihydropteroate synthase-like"/>
    <property type="match status" value="1"/>
</dbReference>
<reference evidence="11" key="1">
    <citation type="submission" date="2014-02" db="EMBL/GenBank/DDBJ databases">
        <title>Complete genome sequence and comparative genomic analysis of the nitrogen-fixing bacterium Leptospirillum ferriphilum YSK.</title>
        <authorList>
            <person name="Guo X."/>
            <person name="Yin H."/>
            <person name="Liang Y."/>
            <person name="Hu Q."/>
            <person name="Ma L."/>
            <person name="Xiao Y."/>
            <person name="Zhang X."/>
            <person name="Qiu G."/>
            <person name="Liu X."/>
        </authorList>
    </citation>
    <scope>NUCLEOTIDE SEQUENCE [LARGE SCALE GENOMIC DNA]</scope>
    <source>
        <strain evidence="11">YSK</strain>
    </source>
</reference>
<comment type="cofactor">
    <cofactor evidence="2">
        <name>Mg(2+)</name>
        <dbReference type="ChEBI" id="CHEBI:18420"/>
    </cofactor>
</comment>
<reference evidence="10 11" key="2">
    <citation type="journal article" date="2015" name="Biomed. Res. Int.">
        <title>Effects of Arsenite Resistance on the Growth and Functional Gene Expression of Leptospirillum ferriphilum and Acidithiobacillus thiooxidans in Pure Culture and Coculture.</title>
        <authorList>
            <person name="Jiang H."/>
            <person name="Liang Y."/>
            <person name="Yin H."/>
            <person name="Xiao Y."/>
            <person name="Guo X."/>
            <person name="Xu Y."/>
            <person name="Hu Q."/>
            <person name="Liu H."/>
            <person name="Liu X."/>
        </authorList>
    </citation>
    <scope>NUCLEOTIDE SEQUENCE [LARGE SCALE GENOMIC DNA]</scope>
    <source>
        <strain evidence="10 11">YSK</strain>
    </source>
</reference>
<dbReference type="PROSITE" id="PS00793">
    <property type="entry name" value="DHPS_2"/>
    <property type="match status" value="1"/>
</dbReference>
<dbReference type="NCBIfam" id="TIGR01496">
    <property type="entry name" value="DHPS"/>
    <property type="match status" value="1"/>
</dbReference>
<evidence type="ECO:0000256" key="8">
    <source>
        <dbReference type="ARBA" id="ARBA00022909"/>
    </source>
</evidence>
<dbReference type="AlphaFoldDB" id="A0A059XQV9"/>
<comment type="pathway">
    <text evidence="3">Cofactor biosynthesis; tetrahydrofolate biosynthesis; 7,8-dihydrofolate from 2-amino-4-hydroxy-6-hydroxymethyl-7,8-dihydropteridine diphosphate and 4-aminobenzoate: step 1/2.</text>
</comment>
<dbReference type="RefSeq" id="WP_038505896.1">
    <property type="nucleotide sequence ID" value="NZ_CP007243.1"/>
</dbReference>
<keyword evidence="7" id="KW-0460">Magnesium</keyword>
<dbReference type="InterPro" id="IPR000489">
    <property type="entry name" value="Pterin-binding_dom"/>
</dbReference>
<evidence type="ECO:0000256" key="7">
    <source>
        <dbReference type="ARBA" id="ARBA00022842"/>
    </source>
</evidence>
<evidence type="ECO:0000313" key="11">
    <source>
        <dbReference type="Proteomes" id="UP000027059"/>
    </source>
</evidence>
<dbReference type="InterPro" id="IPR006390">
    <property type="entry name" value="DHP_synth_dom"/>
</dbReference>
<evidence type="ECO:0000256" key="6">
    <source>
        <dbReference type="ARBA" id="ARBA00022723"/>
    </source>
</evidence>
<evidence type="ECO:0000256" key="3">
    <source>
        <dbReference type="ARBA" id="ARBA00004763"/>
    </source>
</evidence>
<accession>A0A059XQV9</accession>
<dbReference type="InterPro" id="IPR011005">
    <property type="entry name" value="Dihydropteroate_synth-like_sf"/>
</dbReference>
<dbReference type="GO" id="GO:0046654">
    <property type="term" value="P:tetrahydrofolate biosynthetic process"/>
    <property type="evidence" value="ECO:0007669"/>
    <property type="project" value="TreeGrafter"/>
</dbReference>
<keyword evidence="5" id="KW-0808">Transferase</keyword>
<feature type="domain" description="Pterin-binding" evidence="9">
    <location>
        <begin position="20"/>
        <end position="274"/>
    </location>
</feature>
<dbReference type="GO" id="GO:0046872">
    <property type="term" value="F:metal ion binding"/>
    <property type="evidence" value="ECO:0007669"/>
    <property type="project" value="UniProtKB-KW"/>
</dbReference>
<dbReference type="EC" id="2.5.1.15" evidence="4"/>
<evidence type="ECO:0000313" key="10">
    <source>
        <dbReference type="EMBL" id="AIA30979.1"/>
    </source>
</evidence>